<evidence type="ECO:0000313" key="7">
    <source>
        <dbReference type="EMBL" id="QDE71748.1"/>
    </source>
</evidence>
<feature type="compositionally biased region" description="Low complexity" evidence="5">
    <location>
        <begin position="468"/>
        <end position="479"/>
    </location>
</feature>
<evidence type="ECO:0000313" key="8">
    <source>
        <dbReference type="Proteomes" id="UP000320179"/>
    </source>
</evidence>
<evidence type="ECO:0000259" key="6">
    <source>
        <dbReference type="PROSITE" id="PS50011"/>
    </source>
</evidence>
<evidence type="ECO:0000256" key="1">
    <source>
        <dbReference type="ARBA" id="ARBA00022679"/>
    </source>
</evidence>
<evidence type="ECO:0000256" key="2">
    <source>
        <dbReference type="ARBA" id="ARBA00022741"/>
    </source>
</evidence>
<dbReference type="CDD" id="cd14014">
    <property type="entry name" value="STKc_PknB_like"/>
    <property type="match status" value="1"/>
</dbReference>
<dbReference type="RefSeq" id="WP_140800287.1">
    <property type="nucleotide sequence ID" value="NZ_CP017173.1"/>
</dbReference>
<dbReference type="AlphaFoldDB" id="A0AAE6G6D3"/>
<evidence type="ECO:0000256" key="4">
    <source>
        <dbReference type="ARBA" id="ARBA00022840"/>
    </source>
</evidence>
<dbReference type="EMBL" id="CP017174">
    <property type="protein sequence ID" value="QDE71748.1"/>
    <property type="molecule type" value="Genomic_DNA"/>
</dbReference>
<dbReference type="InterPro" id="IPR008271">
    <property type="entry name" value="Ser/Thr_kinase_AS"/>
</dbReference>
<feature type="region of interest" description="Disordered" evidence="5">
    <location>
        <begin position="405"/>
        <end position="429"/>
    </location>
</feature>
<reference evidence="7 8" key="1">
    <citation type="journal article" date="2019" name="Science">
        <title>Social genes are selection hotspots in kin groups of a soil microbe.</title>
        <authorList>
            <person name="Wielgoss S."/>
            <person name="Wolfensberger R."/>
            <person name="Sun L."/>
            <person name="Fiegna F."/>
            <person name="Velicer G.J."/>
        </authorList>
    </citation>
    <scope>NUCLEOTIDE SEQUENCE [LARGE SCALE GENOMIC DNA]</scope>
    <source>
        <strain evidence="7 8">MC3.5.9c15</strain>
    </source>
</reference>
<sequence>MKAQRLRGDVAVGTQVGGFVVEGLLGMGGCGAVFRARRGTARFALKLQSLAALGGWAQREVDILRRLDHPNVVRFHACGLWRDTAPEWFYLAMELVEGRPLNQWVNEENPSPRQAAALALGLARGLAAAHAEGVLHRDLKESNIMVRDATGTPVLVDFGVGSYPGAPRLTREVLPPGTPQYRSPEALAFRKSHAGVEGAHYAPTAADDLYALGVVLYWVLTGRSPFPAPGTPSEVEHVISQPPEPPRAVNPRVPGLLDAVCSRLLEKQPTARFPSAAATAEALEAALSAADGEWDRPMCASWEESPELPAPPPPQDGLEAWLHQGEPALSPPRRGRRPGRARPSANGGRASPGDAREEALPRSGFAVPSKRISPGAPRSRRPATLALMASLLAALTLAWALTRHEGSPPASRERPEMASPHASPEAVRAAAPPLPAALLPATAAPPMARDPKEASPVKKPDIAPSSPPSRTSRSVGTLARRAAATAAACTALACPSGPEVRPAPPSEPCPEGALQAMEARGLRVGELGSILFIRGEPRNITVSEGWVRVRVGATPYDLANATLSGRLSVSERVYGRFTEAEKDGERFPVCIELLYPGDDQRGSPRVAGNHPPAEPIIYSVSGLKVVRRFE</sequence>
<dbReference type="SUPFAM" id="SSF56112">
    <property type="entry name" value="Protein kinase-like (PK-like)"/>
    <property type="match status" value="1"/>
</dbReference>
<protein>
    <recommendedName>
        <fullName evidence="6">Protein kinase domain-containing protein</fullName>
    </recommendedName>
</protein>
<evidence type="ECO:0000256" key="5">
    <source>
        <dbReference type="SAM" id="MobiDB-lite"/>
    </source>
</evidence>
<feature type="region of interest" description="Disordered" evidence="5">
    <location>
        <begin position="444"/>
        <end position="479"/>
    </location>
</feature>
<dbReference type="Gene3D" id="3.30.200.20">
    <property type="entry name" value="Phosphorylase Kinase, domain 1"/>
    <property type="match status" value="1"/>
</dbReference>
<keyword evidence="4" id="KW-0067">ATP-binding</keyword>
<dbReference type="SMART" id="SM00220">
    <property type="entry name" value="S_TKc"/>
    <property type="match status" value="1"/>
</dbReference>
<dbReference type="PANTHER" id="PTHR43289:SF6">
    <property type="entry name" value="SERINE_THREONINE-PROTEIN KINASE NEKL-3"/>
    <property type="match status" value="1"/>
</dbReference>
<dbReference type="Proteomes" id="UP000320179">
    <property type="component" value="Chromosome"/>
</dbReference>
<dbReference type="InterPro" id="IPR000719">
    <property type="entry name" value="Prot_kinase_dom"/>
</dbReference>
<organism evidence="7 8">
    <name type="scientific">Myxococcus xanthus</name>
    <dbReference type="NCBI Taxonomy" id="34"/>
    <lineage>
        <taxon>Bacteria</taxon>
        <taxon>Pseudomonadati</taxon>
        <taxon>Myxococcota</taxon>
        <taxon>Myxococcia</taxon>
        <taxon>Myxococcales</taxon>
        <taxon>Cystobacterineae</taxon>
        <taxon>Myxococcaceae</taxon>
        <taxon>Myxococcus</taxon>
    </lineage>
</organism>
<dbReference type="InterPro" id="IPR011009">
    <property type="entry name" value="Kinase-like_dom_sf"/>
</dbReference>
<keyword evidence="3" id="KW-0418">Kinase</keyword>
<feature type="region of interest" description="Disordered" evidence="5">
    <location>
        <begin position="325"/>
        <end position="379"/>
    </location>
</feature>
<feature type="compositionally biased region" description="Basic and acidic residues" evidence="5">
    <location>
        <begin position="405"/>
        <end position="416"/>
    </location>
</feature>
<dbReference type="GO" id="GO:0004674">
    <property type="term" value="F:protein serine/threonine kinase activity"/>
    <property type="evidence" value="ECO:0007669"/>
    <property type="project" value="TreeGrafter"/>
</dbReference>
<name>A0AAE6G6D3_MYXXA</name>
<keyword evidence="1" id="KW-0808">Transferase</keyword>
<evidence type="ECO:0000256" key="3">
    <source>
        <dbReference type="ARBA" id="ARBA00022777"/>
    </source>
</evidence>
<dbReference type="PROSITE" id="PS50011">
    <property type="entry name" value="PROTEIN_KINASE_DOM"/>
    <property type="match status" value="1"/>
</dbReference>
<dbReference type="PANTHER" id="PTHR43289">
    <property type="entry name" value="MITOGEN-ACTIVATED PROTEIN KINASE KINASE KINASE 20-RELATED"/>
    <property type="match status" value="1"/>
</dbReference>
<gene>
    <name evidence="7" type="ORF">BHS09_34820</name>
</gene>
<dbReference type="PROSITE" id="PS00108">
    <property type="entry name" value="PROTEIN_KINASE_ST"/>
    <property type="match status" value="1"/>
</dbReference>
<accession>A0AAE6G6D3</accession>
<dbReference type="GO" id="GO:0005524">
    <property type="term" value="F:ATP binding"/>
    <property type="evidence" value="ECO:0007669"/>
    <property type="project" value="UniProtKB-KW"/>
</dbReference>
<proteinExistence type="predicted"/>
<keyword evidence="2" id="KW-0547">Nucleotide-binding</keyword>
<feature type="compositionally biased region" description="Low complexity" evidence="5">
    <location>
        <begin position="341"/>
        <end position="351"/>
    </location>
</feature>
<dbReference type="Gene3D" id="1.10.510.10">
    <property type="entry name" value="Transferase(Phosphotransferase) domain 1"/>
    <property type="match status" value="1"/>
</dbReference>
<feature type="compositionally biased region" description="Basic and acidic residues" evidence="5">
    <location>
        <begin position="449"/>
        <end position="461"/>
    </location>
</feature>
<feature type="region of interest" description="Disordered" evidence="5">
    <location>
        <begin position="231"/>
        <end position="251"/>
    </location>
</feature>
<feature type="domain" description="Protein kinase" evidence="6">
    <location>
        <begin position="19"/>
        <end position="287"/>
    </location>
</feature>
<dbReference type="Pfam" id="PF00069">
    <property type="entry name" value="Pkinase"/>
    <property type="match status" value="1"/>
</dbReference>